<comment type="caution">
    <text evidence="3">The sequence shown here is derived from an EMBL/GenBank/DDBJ whole genome shotgun (WGS) entry which is preliminary data.</text>
</comment>
<proteinExistence type="predicted"/>
<keyword evidence="2" id="KW-0732">Signal</keyword>
<dbReference type="Proteomes" id="UP000789375">
    <property type="component" value="Unassembled WGS sequence"/>
</dbReference>
<name>A0A9N9C8U6_FUNMO</name>
<organism evidence="3 4">
    <name type="scientific">Funneliformis mosseae</name>
    <name type="common">Endomycorrhizal fungus</name>
    <name type="synonym">Glomus mosseae</name>
    <dbReference type="NCBI Taxonomy" id="27381"/>
    <lineage>
        <taxon>Eukaryota</taxon>
        <taxon>Fungi</taxon>
        <taxon>Fungi incertae sedis</taxon>
        <taxon>Mucoromycota</taxon>
        <taxon>Glomeromycotina</taxon>
        <taxon>Glomeromycetes</taxon>
        <taxon>Glomerales</taxon>
        <taxon>Glomeraceae</taxon>
        <taxon>Funneliformis</taxon>
    </lineage>
</organism>
<keyword evidence="4" id="KW-1185">Reference proteome</keyword>
<evidence type="ECO:0000256" key="2">
    <source>
        <dbReference type="SAM" id="SignalP"/>
    </source>
</evidence>
<feature type="chain" id="PRO_5040327111" evidence="2">
    <location>
        <begin position="20"/>
        <end position="352"/>
    </location>
</feature>
<dbReference type="PANTHER" id="PTHR34862">
    <property type="entry name" value="SPARK DOMAIN-CONTAINING PROTEIN"/>
    <property type="match status" value="1"/>
</dbReference>
<reference evidence="3" key="1">
    <citation type="submission" date="2021-06" db="EMBL/GenBank/DDBJ databases">
        <authorList>
            <person name="Kallberg Y."/>
            <person name="Tangrot J."/>
            <person name="Rosling A."/>
        </authorList>
    </citation>
    <scope>NUCLEOTIDE SEQUENCE</scope>
    <source>
        <strain evidence="3">87-6 pot B 2015</strain>
    </source>
</reference>
<evidence type="ECO:0000313" key="3">
    <source>
        <dbReference type="EMBL" id="CAG8594843.1"/>
    </source>
</evidence>
<protein>
    <submittedName>
        <fullName evidence="3">8548_t:CDS:1</fullName>
    </submittedName>
</protein>
<sequence>MKSLLFISLSLFLAGLGTASKGTPSYSGVMPTYTTPLTKGAPPVQGQTKGLPPNISQVLSKGLPPPADNVTTLSEPDPDAKKGKEPSPTPLDPIKLIESLSSSCQAALLSIVANPEFFECVPITAFLPLLPVLADPTAIPKMLQDPAKNIPPVLGPVFDGVCAAPKCSDKGVATSLKALNDGCKADEKNVIIEIATAVVTFYSPIRDTICFKDTKKEYCVFETLDKVTALPKPPFKLIDGGLIDSLAFAEPKEICTPCNKAIVNTIFNFLNADTNHSVEYLGQLGIPPLFLQVGKLVIGLKCGFQFLDGKVGKPEDTDPEDFNYQLAQELVAPTGDSSIKGVSLTTMIGALL</sequence>
<feature type="non-terminal residue" evidence="3">
    <location>
        <position position="352"/>
    </location>
</feature>
<feature type="region of interest" description="Disordered" evidence="1">
    <location>
        <begin position="61"/>
        <end position="91"/>
    </location>
</feature>
<gene>
    <name evidence="3" type="ORF">FMOSSE_LOCUS8634</name>
</gene>
<feature type="signal peptide" evidence="2">
    <location>
        <begin position="1"/>
        <end position="19"/>
    </location>
</feature>
<dbReference type="PANTHER" id="PTHR34862:SF1">
    <property type="entry name" value="SPARK DOMAIN-CONTAINING PROTEIN"/>
    <property type="match status" value="1"/>
</dbReference>
<accession>A0A9N9C8U6</accession>
<evidence type="ECO:0000256" key="1">
    <source>
        <dbReference type="SAM" id="MobiDB-lite"/>
    </source>
</evidence>
<dbReference type="EMBL" id="CAJVPP010002284">
    <property type="protein sequence ID" value="CAG8594843.1"/>
    <property type="molecule type" value="Genomic_DNA"/>
</dbReference>
<dbReference type="AlphaFoldDB" id="A0A9N9C8U6"/>
<evidence type="ECO:0000313" key="4">
    <source>
        <dbReference type="Proteomes" id="UP000789375"/>
    </source>
</evidence>